<evidence type="ECO:0000313" key="3">
    <source>
        <dbReference type="Proteomes" id="UP000580654"/>
    </source>
</evidence>
<feature type="domain" description="AB hydrolase-1" evidence="1">
    <location>
        <begin position="27"/>
        <end position="260"/>
    </location>
</feature>
<dbReference type="PRINTS" id="PR00111">
    <property type="entry name" value="ABHYDROLASE"/>
</dbReference>
<proteinExistence type="predicted"/>
<dbReference type="InterPro" id="IPR050228">
    <property type="entry name" value="Carboxylesterase_BioH"/>
</dbReference>
<dbReference type="Proteomes" id="UP000580654">
    <property type="component" value="Unassembled WGS sequence"/>
</dbReference>
<evidence type="ECO:0000259" key="1">
    <source>
        <dbReference type="Pfam" id="PF12697"/>
    </source>
</evidence>
<gene>
    <name evidence="2" type="ORF">FHS87_003867</name>
</gene>
<dbReference type="PANTHER" id="PTHR43194:SF2">
    <property type="entry name" value="PEROXISOMAL MEMBRANE PROTEIN LPX1"/>
    <property type="match status" value="1"/>
</dbReference>
<name>A0A840Y7C6_9PROT</name>
<dbReference type="SUPFAM" id="SSF53474">
    <property type="entry name" value="alpha/beta-Hydrolases"/>
    <property type="match status" value="1"/>
</dbReference>
<accession>A0A840Y7C6</accession>
<dbReference type="PRINTS" id="PR00412">
    <property type="entry name" value="EPOXHYDRLASE"/>
</dbReference>
<organism evidence="2 3">
    <name type="scientific">Muricoccus pecuniae</name>
    <dbReference type="NCBI Taxonomy" id="693023"/>
    <lineage>
        <taxon>Bacteria</taxon>
        <taxon>Pseudomonadati</taxon>
        <taxon>Pseudomonadota</taxon>
        <taxon>Alphaproteobacteria</taxon>
        <taxon>Acetobacterales</taxon>
        <taxon>Roseomonadaceae</taxon>
        <taxon>Muricoccus</taxon>
    </lineage>
</organism>
<dbReference type="AlphaFoldDB" id="A0A840Y7C6"/>
<dbReference type="EMBL" id="JACIJD010000023">
    <property type="protein sequence ID" value="MBB5695800.1"/>
    <property type="molecule type" value="Genomic_DNA"/>
</dbReference>
<dbReference type="Gene3D" id="3.40.50.1820">
    <property type="entry name" value="alpha/beta hydrolase"/>
    <property type="match status" value="1"/>
</dbReference>
<dbReference type="GO" id="GO:0003824">
    <property type="term" value="F:catalytic activity"/>
    <property type="evidence" value="ECO:0007669"/>
    <property type="project" value="InterPro"/>
</dbReference>
<evidence type="ECO:0000313" key="2">
    <source>
        <dbReference type="EMBL" id="MBB5695800.1"/>
    </source>
</evidence>
<dbReference type="PANTHER" id="PTHR43194">
    <property type="entry name" value="HYDROLASE ALPHA/BETA FOLD FAMILY"/>
    <property type="match status" value="1"/>
</dbReference>
<dbReference type="Pfam" id="PF12697">
    <property type="entry name" value="Abhydrolase_6"/>
    <property type="match status" value="1"/>
</dbReference>
<protein>
    <submittedName>
        <fullName evidence="2">Pimeloyl-ACP methyl ester carboxylesterase</fullName>
    </submittedName>
</protein>
<reference evidence="2 3" key="1">
    <citation type="submission" date="2020-08" db="EMBL/GenBank/DDBJ databases">
        <title>Genomic Encyclopedia of Type Strains, Phase IV (KMG-IV): sequencing the most valuable type-strain genomes for metagenomic binning, comparative biology and taxonomic classification.</title>
        <authorList>
            <person name="Goeker M."/>
        </authorList>
    </citation>
    <scope>NUCLEOTIDE SEQUENCE [LARGE SCALE GENOMIC DNA]</scope>
    <source>
        <strain evidence="2 3">DSM 25622</strain>
    </source>
</reference>
<keyword evidence="3" id="KW-1185">Reference proteome</keyword>
<dbReference type="RefSeq" id="WP_184520989.1">
    <property type="nucleotide sequence ID" value="NZ_JACIJD010000023.1"/>
</dbReference>
<dbReference type="InterPro" id="IPR029058">
    <property type="entry name" value="AB_hydrolase_fold"/>
</dbReference>
<dbReference type="InterPro" id="IPR000073">
    <property type="entry name" value="AB_hydrolase_1"/>
</dbReference>
<comment type="caution">
    <text evidence="2">The sequence shown here is derived from an EMBL/GenBank/DDBJ whole genome shotgun (WGS) entry which is preliminary data.</text>
</comment>
<sequence>MPEICHVASGRAFLVTEAVGEGQPVTFLHSNAGDRREWHGPMGRVGTAHQAIAYDRRGFGETRAVREGHSAVADLMAVLDAVTDGTPAVLVGCSMGGKIALDAALRHPARVRGLVLIAPSVEGAPPPDHPPEIAETVAWAQEAEASGDLDRVAAARARLWLDGPLAPEGRVGGAARRLFLDIIGTALRAPPVGANLDRAPVYGRLGAIAVPTLVIQGNLDFPHIQARSHHIATTVPGGSWHGMAGIAHLPALERPNEVADLVGDFLTGCSG</sequence>
<dbReference type="InterPro" id="IPR000639">
    <property type="entry name" value="Epox_hydrolase-like"/>
</dbReference>